<evidence type="ECO:0000259" key="4">
    <source>
        <dbReference type="SMART" id="SM00892"/>
    </source>
</evidence>
<feature type="domain" description="ENPP1-3/EXOG-like endonuclease/phosphodiesterase" evidence="3">
    <location>
        <begin position="65"/>
        <end position="268"/>
    </location>
</feature>
<feature type="active site" description="Proton acceptor" evidence="1">
    <location>
        <position position="127"/>
    </location>
</feature>
<keyword evidence="2" id="KW-0479">Metal-binding</keyword>
<dbReference type="Proteomes" id="UP000295689">
    <property type="component" value="Unassembled WGS sequence"/>
</dbReference>
<dbReference type="SMART" id="SM00477">
    <property type="entry name" value="NUC"/>
    <property type="match status" value="1"/>
</dbReference>
<dbReference type="InterPro" id="IPR044925">
    <property type="entry name" value="His-Me_finger_sf"/>
</dbReference>
<proteinExistence type="predicted"/>
<dbReference type="RefSeq" id="WP_309136082.1">
    <property type="nucleotide sequence ID" value="NZ_JABUHM010000001.1"/>
</dbReference>
<dbReference type="Pfam" id="PF01223">
    <property type="entry name" value="Endonuclease_NS"/>
    <property type="match status" value="1"/>
</dbReference>
<sequence>MKNNDLKSTHFSAEIEQLSIYDYDKRLGYNPDFLGSSYSVPHPYFRPDLKEDIALLKDGSTILDYTHFSIVMSKSRRLAYYTVVNIDGALLKEVKRGKDSWYIDPRIDACEQTGPELYAGNDLDRGHLVRRQDPIWGEEANQANEDTFHFTNCSPQHKDLNQKTWLDLEDYLLNNTENFKLKATVFTGPVFGSDDPDYRGIRIPKEFWKLAVMVKKDGNLSASAYLQSQANLIRDLDFSFGDYKTYQVPVTRIEELTGLDFGELRKHDPMAKPRAAMLRIVDFEHENHLPLL</sequence>
<keyword evidence="6" id="KW-1185">Reference proteome</keyword>
<comment type="caution">
    <text evidence="5">The sequence shown here is derived from an EMBL/GenBank/DDBJ whole genome shotgun (WGS) entry which is preliminary data.</text>
</comment>
<dbReference type="InterPro" id="IPR044929">
    <property type="entry name" value="DNA/RNA_non-sp_Endonuclease_sf"/>
</dbReference>
<name>A0A4R2BJE1_9BACI</name>
<feature type="domain" description="DNA/RNA non-specific endonuclease/pyrophosphatase/phosphodiesterase" evidence="4">
    <location>
        <begin position="64"/>
        <end position="268"/>
    </location>
</feature>
<dbReference type="InterPro" id="IPR020821">
    <property type="entry name" value="ENPP1-3/EXOG-like_nuc-like"/>
</dbReference>
<dbReference type="CDD" id="cd00091">
    <property type="entry name" value="NUC"/>
    <property type="match status" value="1"/>
</dbReference>
<keyword evidence="5" id="KW-0255">Endonuclease</keyword>
<accession>A0A4R2BJE1</accession>
<dbReference type="InterPro" id="IPR040255">
    <property type="entry name" value="Non-specific_endonuclease"/>
</dbReference>
<dbReference type="EMBL" id="SLVV01000002">
    <property type="protein sequence ID" value="TCN27298.1"/>
    <property type="molecule type" value="Genomic_DNA"/>
</dbReference>
<dbReference type="GO" id="GO:0046872">
    <property type="term" value="F:metal ion binding"/>
    <property type="evidence" value="ECO:0007669"/>
    <property type="project" value="UniProtKB-KW"/>
</dbReference>
<evidence type="ECO:0000313" key="6">
    <source>
        <dbReference type="Proteomes" id="UP000295689"/>
    </source>
</evidence>
<evidence type="ECO:0000313" key="5">
    <source>
        <dbReference type="EMBL" id="TCN27298.1"/>
    </source>
</evidence>
<dbReference type="GO" id="GO:0003676">
    <property type="term" value="F:nucleic acid binding"/>
    <property type="evidence" value="ECO:0007669"/>
    <property type="project" value="InterPro"/>
</dbReference>
<dbReference type="Gene3D" id="3.40.570.10">
    <property type="entry name" value="Extracellular Endonuclease, subunit A"/>
    <property type="match status" value="1"/>
</dbReference>
<dbReference type="GO" id="GO:0004519">
    <property type="term" value="F:endonuclease activity"/>
    <property type="evidence" value="ECO:0007669"/>
    <property type="project" value="UniProtKB-KW"/>
</dbReference>
<dbReference type="InterPro" id="IPR001604">
    <property type="entry name" value="Endo_G_ENPP1-like_dom"/>
</dbReference>
<dbReference type="SMART" id="SM00892">
    <property type="entry name" value="Endonuclease_NS"/>
    <property type="match status" value="1"/>
</dbReference>
<dbReference type="SUPFAM" id="SSF54060">
    <property type="entry name" value="His-Me finger endonucleases"/>
    <property type="match status" value="1"/>
</dbReference>
<feature type="binding site" evidence="2">
    <location>
        <position position="161"/>
    </location>
    <ligand>
        <name>Mg(2+)</name>
        <dbReference type="ChEBI" id="CHEBI:18420"/>
        <note>catalytic</note>
    </ligand>
</feature>
<evidence type="ECO:0000256" key="1">
    <source>
        <dbReference type="PIRSR" id="PIRSR640255-1"/>
    </source>
</evidence>
<dbReference type="AlphaFoldDB" id="A0A4R2BJE1"/>
<keyword evidence="5" id="KW-0378">Hydrolase</keyword>
<dbReference type="GO" id="GO:0016787">
    <property type="term" value="F:hydrolase activity"/>
    <property type="evidence" value="ECO:0007669"/>
    <property type="project" value="InterPro"/>
</dbReference>
<protein>
    <submittedName>
        <fullName evidence="5">Endonuclease G</fullName>
    </submittedName>
</protein>
<organism evidence="5 6">
    <name type="scientific">Mesobacillus foraminis</name>
    <dbReference type="NCBI Taxonomy" id="279826"/>
    <lineage>
        <taxon>Bacteria</taxon>
        <taxon>Bacillati</taxon>
        <taxon>Bacillota</taxon>
        <taxon>Bacilli</taxon>
        <taxon>Bacillales</taxon>
        <taxon>Bacillaceae</taxon>
        <taxon>Mesobacillus</taxon>
    </lineage>
</organism>
<evidence type="ECO:0000259" key="3">
    <source>
        <dbReference type="SMART" id="SM00477"/>
    </source>
</evidence>
<keyword evidence="5" id="KW-0540">Nuclease</keyword>
<evidence type="ECO:0000256" key="2">
    <source>
        <dbReference type="PIRSR" id="PIRSR640255-2"/>
    </source>
</evidence>
<reference evidence="5 6" key="1">
    <citation type="journal article" date="2015" name="Stand. Genomic Sci.">
        <title>Genomic Encyclopedia of Bacterial and Archaeal Type Strains, Phase III: the genomes of soil and plant-associated and newly described type strains.</title>
        <authorList>
            <person name="Whitman W.B."/>
            <person name="Woyke T."/>
            <person name="Klenk H.P."/>
            <person name="Zhou Y."/>
            <person name="Lilburn T.G."/>
            <person name="Beck B.J."/>
            <person name="De Vos P."/>
            <person name="Vandamme P."/>
            <person name="Eisen J.A."/>
            <person name="Garrity G."/>
            <person name="Hugenholtz P."/>
            <person name="Kyrpides N.C."/>
        </authorList>
    </citation>
    <scope>NUCLEOTIDE SEQUENCE [LARGE SCALE GENOMIC DNA]</scope>
    <source>
        <strain evidence="5 6">CV53</strain>
    </source>
</reference>
<dbReference type="PANTHER" id="PTHR13966">
    <property type="entry name" value="ENDONUCLEASE RELATED"/>
    <property type="match status" value="1"/>
</dbReference>
<gene>
    <name evidence="5" type="ORF">EV146_102246</name>
</gene>
<dbReference type="PANTHER" id="PTHR13966:SF5">
    <property type="entry name" value="ENDONUCLEASE G, MITOCHONDRIAL"/>
    <property type="match status" value="1"/>
</dbReference>